<keyword evidence="2" id="KW-1185">Reference proteome</keyword>
<organism evidence="1 2">
    <name type="scientific">Haematococcus lacustris</name>
    <name type="common">Green alga</name>
    <name type="synonym">Haematococcus pluvialis</name>
    <dbReference type="NCBI Taxonomy" id="44745"/>
    <lineage>
        <taxon>Eukaryota</taxon>
        <taxon>Viridiplantae</taxon>
        <taxon>Chlorophyta</taxon>
        <taxon>core chlorophytes</taxon>
        <taxon>Chlorophyceae</taxon>
        <taxon>CS clade</taxon>
        <taxon>Chlamydomonadales</taxon>
        <taxon>Haematococcaceae</taxon>
        <taxon>Haematococcus</taxon>
    </lineage>
</organism>
<name>A0A699YL62_HAELA</name>
<dbReference type="Proteomes" id="UP000485058">
    <property type="component" value="Unassembled WGS sequence"/>
</dbReference>
<reference evidence="1 2" key="1">
    <citation type="submission" date="2020-02" db="EMBL/GenBank/DDBJ databases">
        <title>Draft genome sequence of Haematococcus lacustris strain NIES-144.</title>
        <authorList>
            <person name="Morimoto D."/>
            <person name="Nakagawa S."/>
            <person name="Yoshida T."/>
            <person name="Sawayama S."/>
        </authorList>
    </citation>
    <scope>NUCLEOTIDE SEQUENCE [LARGE SCALE GENOMIC DNA]</scope>
    <source>
        <strain evidence="1 2">NIES-144</strain>
    </source>
</reference>
<evidence type="ECO:0000313" key="1">
    <source>
        <dbReference type="EMBL" id="GFH10055.1"/>
    </source>
</evidence>
<comment type="caution">
    <text evidence="1">The sequence shown here is derived from an EMBL/GenBank/DDBJ whole genome shotgun (WGS) entry which is preliminary data.</text>
</comment>
<evidence type="ECO:0000313" key="2">
    <source>
        <dbReference type="Proteomes" id="UP000485058"/>
    </source>
</evidence>
<accession>A0A699YL62</accession>
<sequence>MVAKRLVAYRMVAKRLVAYRMVVYRMDGAKPWLPVPGCRQATAPGGVPAASGGAKSGAGRAGTAGAWGVAGVPEPMALSVAGGGLPSCPVQGTAGMAGPVRGWPGTELKGRCRGSELLGSCTTLGAGRSVRSESGDGGPRCEVEGAGRAGKGSCKGGRGGSACAKGGLWGSSGSTLGRWVPDRCAPDCGLLERGCEGRATPPRQEPDQAGSEVAALTPGWPCPALAAKSPGLAPSPAWVTAWPWPPRPLGPEPLSCLPCNGSSPCPCCPAEGGRAGPWLTTCCSSRAGAATPWAVGAGCLPPGWPVPTWLPLPRPASPWAPGLTGWAPPAAPSPFTCTAAVRVVPCTCSDPQPVGPARPVKPRATVGLEPGCWPSGRKVGCWGSGRGVGCEHVGGGGEGVGRQPWSPML</sequence>
<proteinExistence type="predicted"/>
<dbReference type="AlphaFoldDB" id="A0A699YL62"/>
<protein>
    <submittedName>
        <fullName evidence="1">Uncharacterized protein</fullName>
    </submittedName>
</protein>
<dbReference type="EMBL" id="BLLF01000284">
    <property type="protein sequence ID" value="GFH10055.1"/>
    <property type="molecule type" value="Genomic_DNA"/>
</dbReference>
<gene>
    <name evidence="1" type="ORF">HaLaN_05302</name>
</gene>